<dbReference type="Gene3D" id="1.10.533.10">
    <property type="entry name" value="Death Domain, Fas"/>
    <property type="match status" value="1"/>
</dbReference>
<accession>A0A143Y4B3</accession>
<dbReference type="GO" id="GO:0045087">
    <property type="term" value="P:innate immune response"/>
    <property type="evidence" value="ECO:0007669"/>
    <property type="project" value="TreeGrafter"/>
</dbReference>
<proteinExistence type="evidence at transcript level"/>
<dbReference type="InterPro" id="IPR000488">
    <property type="entry name" value="Death_dom"/>
</dbReference>
<dbReference type="InterPro" id="IPR017281">
    <property type="entry name" value="Myelin_different_resp_MyD88"/>
</dbReference>
<dbReference type="GO" id="GO:0035325">
    <property type="term" value="F:Toll-like receptor binding"/>
    <property type="evidence" value="ECO:0007669"/>
    <property type="project" value="TreeGrafter"/>
</dbReference>
<dbReference type="SUPFAM" id="SSF47986">
    <property type="entry name" value="DEATH domain"/>
    <property type="match status" value="1"/>
</dbReference>
<organism evidence="7">
    <name type="scientific">Eisenia andrei</name>
    <dbReference type="NCBI Taxonomy" id="168636"/>
    <lineage>
        <taxon>Eukaryota</taxon>
        <taxon>Metazoa</taxon>
        <taxon>Spiralia</taxon>
        <taxon>Lophotrochozoa</taxon>
        <taxon>Annelida</taxon>
        <taxon>Clitellata</taxon>
        <taxon>Oligochaeta</taxon>
        <taxon>Crassiclitellata</taxon>
        <taxon>Lumbricina</taxon>
        <taxon>Lumbricidae</taxon>
        <taxon>Lumbricinae</taxon>
        <taxon>Eisenia</taxon>
    </lineage>
</organism>
<dbReference type="GO" id="GO:0008063">
    <property type="term" value="P:Toll signaling pathway"/>
    <property type="evidence" value="ECO:0007669"/>
    <property type="project" value="TreeGrafter"/>
</dbReference>
<name>A0A143Y4B3_9ANNE</name>
<dbReference type="SUPFAM" id="SSF52200">
    <property type="entry name" value="Toll/Interleukin receptor TIR domain"/>
    <property type="match status" value="1"/>
</dbReference>
<dbReference type="PROSITE" id="PS50017">
    <property type="entry name" value="DEATH_DOMAIN"/>
    <property type="match status" value="1"/>
</dbReference>
<dbReference type="PANTHER" id="PTHR15079">
    <property type="entry name" value="MYD88"/>
    <property type="match status" value="1"/>
</dbReference>
<evidence type="ECO:0000259" key="5">
    <source>
        <dbReference type="PROSITE" id="PS50017"/>
    </source>
</evidence>
<evidence type="ECO:0000256" key="1">
    <source>
        <dbReference type="ARBA" id="ARBA00004496"/>
    </source>
</evidence>
<dbReference type="PROSITE" id="PS50104">
    <property type="entry name" value="TIR"/>
    <property type="match status" value="1"/>
</dbReference>
<dbReference type="InterPro" id="IPR035897">
    <property type="entry name" value="Toll_tir_struct_dom_sf"/>
</dbReference>
<dbReference type="InterPro" id="IPR011029">
    <property type="entry name" value="DEATH-like_dom_sf"/>
</dbReference>
<evidence type="ECO:0000259" key="6">
    <source>
        <dbReference type="PROSITE" id="PS50104"/>
    </source>
</evidence>
<dbReference type="Pfam" id="PF13676">
    <property type="entry name" value="TIR_2"/>
    <property type="match status" value="1"/>
</dbReference>
<dbReference type="Gene3D" id="3.40.50.10140">
    <property type="entry name" value="Toll/interleukin-1 receptor homology (TIR) domain"/>
    <property type="match status" value="1"/>
</dbReference>
<feature type="domain" description="TIR" evidence="6">
    <location>
        <begin position="166"/>
        <end position="297"/>
    </location>
</feature>
<dbReference type="GO" id="GO:0043123">
    <property type="term" value="P:positive regulation of canonical NF-kappaB signal transduction"/>
    <property type="evidence" value="ECO:0007669"/>
    <property type="project" value="InterPro"/>
</dbReference>
<dbReference type="InterPro" id="IPR000157">
    <property type="entry name" value="TIR_dom"/>
</dbReference>
<dbReference type="GO" id="GO:0034142">
    <property type="term" value="P:toll-like receptor 4 signaling pathway"/>
    <property type="evidence" value="ECO:0007669"/>
    <property type="project" value="TreeGrafter"/>
</dbReference>
<dbReference type="SMART" id="SM00255">
    <property type="entry name" value="TIR"/>
    <property type="match status" value="1"/>
</dbReference>
<reference evidence="7" key="1">
    <citation type="submission" date="2016-01" db="EMBL/GenBank/DDBJ databases">
        <title>Interaction between receptor and adaptor molecule P-TLR and MYD88.</title>
        <authorList>
            <person name="Skanta F."/>
            <person name="Dvorak J."/>
            <person name="Prochazkova P."/>
            <person name="Roubalova R."/>
            <person name="Bilej M."/>
        </authorList>
    </citation>
    <scope>NUCLEOTIDE SEQUENCE</scope>
    <source>
        <tissue evidence="7">Whole body</tissue>
    </source>
</reference>
<dbReference type="PANTHER" id="PTHR15079:SF3">
    <property type="entry name" value="MYELOID DIFFERENTIATION PRIMARY RESPONSE PROTEIN MYD88"/>
    <property type="match status" value="1"/>
</dbReference>
<dbReference type="EMBL" id="LT219467">
    <property type="protein sequence ID" value="CZQ50135.1"/>
    <property type="molecule type" value="mRNA"/>
</dbReference>
<feature type="domain" description="Death" evidence="5">
    <location>
        <begin position="35"/>
        <end position="106"/>
    </location>
</feature>
<evidence type="ECO:0000256" key="4">
    <source>
        <dbReference type="SAM" id="MobiDB-lite"/>
    </source>
</evidence>
<evidence type="ECO:0000313" key="7">
    <source>
        <dbReference type="EMBL" id="CZQ50135.1"/>
    </source>
</evidence>
<feature type="region of interest" description="Disordered" evidence="4">
    <location>
        <begin position="317"/>
        <end position="341"/>
    </location>
</feature>
<evidence type="ECO:0000256" key="3">
    <source>
        <dbReference type="ARBA" id="ARBA00023198"/>
    </source>
</evidence>
<dbReference type="FunFam" id="3.40.50.10140:FF:000005">
    <property type="entry name" value="Myeloid differentiation primary response protein MyD88"/>
    <property type="match status" value="1"/>
</dbReference>
<dbReference type="GO" id="GO:0070976">
    <property type="term" value="F:TIR domain binding"/>
    <property type="evidence" value="ECO:0007669"/>
    <property type="project" value="InterPro"/>
</dbReference>
<dbReference type="GO" id="GO:0050830">
    <property type="term" value="P:defense response to Gram-positive bacterium"/>
    <property type="evidence" value="ECO:0007669"/>
    <property type="project" value="TreeGrafter"/>
</dbReference>
<keyword evidence="3" id="KW-0395">Inflammatory response</keyword>
<dbReference type="AlphaFoldDB" id="A0A143Y4B3"/>
<dbReference type="Pfam" id="PF00531">
    <property type="entry name" value="Death"/>
    <property type="match status" value="1"/>
</dbReference>
<keyword evidence="2" id="KW-0963">Cytoplasm</keyword>
<dbReference type="GO" id="GO:0002755">
    <property type="term" value="P:MyD88-dependent toll-like receptor signaling pathway"/>
    <property type="evidence" value="ECO:0007669"/>
    <property type="project" value="InterPro"/>
</dbReference>
<comment type="subcellular location">
    <subcellularLocation>
        <location evidence="1">Cytoplasm</location>
    </subcellularLocation>
</comment>
<dbReference type="GO" id="GO:0005737">
    <property type="term" value="C:cytoplasm"/>
    <property type="evidence" value="ECO:0007669"/>
    <property type="project" value="UniProtKB-SubCell"/>
</dbReference>
<feature type="compositionally biased region" description="Polar residues" evidence="4">
    <location>
        <begin position="324"/>
        <end position="339"/>
    </location>
</feature>
<sequence>MSTSDIPEGLQPFCACSARALSNSSRAWLSKHLNPEMESLSSTNSLLQDWRGVAEFLLFTALDIDNFAREKSPTAELLRQWAFQDTSTIGKLLEAIEAVERFDILNDEQLEKNLGRDCTKYQNSIGAQMNEASGADGQPIQVQEVTSEVDESKNITVGEVTTGVPEYVDAFVCYTHQDFEFVRQMMHKLETVHGLKLCIVSRDLMPGCAEYVIMAKLIQERCRKMIIVLSPDYINSKECAFQTRFAHSLAPGAKEKKLIPVIYRPCGIPPILNHICTVDYTRCDVVEWFWVRLANSLKETQRADALIPDLPTKTTTFEHKLPPTSISGDHSQTGTTSSLPGYFRTQGIPTVPGIVAARAIESTSRNSSANSLTETSPSNSWTDLSVPSFYQQDEIMSSLDMTLNAPSLSDSAEMAEVAPTNTATKSRSKLLRKFFPFKKH</sequence>
<evidence type="ECO:0000256" key="2">
    <source>
        <dbReference type="ARBA" id="ARBA00022490"/>
    </source>
</evidence>
<protein>
    <submittedName>
        <fullName evidence="7">Myeloid Differentation primary response protein MyD88</fullName>
    </submittedName>
</protein>
<gene>
    <name evidence="7" type="primary">EaMyD88</name>
</gene>
<dbReference type="GO" id="GO:0005886">
    <property type="term" value="C:plasma membrane"/>
    <property type="evidence" value="ECO:0007669"/>
    <property type="project" value="TreeGrafter"/>
</dbReference>